<evidence type="ECO:0000256" key="1">
    <source>
        <dbReference type="ARBA" id="ARBA00022491"/>
    </source>
</evidence>
<protein>
    <submittedName>
        <fullName evidence="6">MerR family transcriptional regulator</fullName>
    </submittedName>
</protein>
<evidence type="ECO:0000256" key="3">
    <source>
        <dbReference type="ARBA" id="ARBA00023125"/>
    </source>
</evidence>
<dbReference type="InterPro" id="IPR000551">
    <property type="entry name" value="MerR-type_HTH_dom"/>
</dbReference>
<evidence type="ECO:0000256" key="4">
    <source>
        <dbReference type="ARBA" id="ARBA00023163"/>
    </source>
</evidence>
<feature type="domain" description="HTH merR-type" evidence="5">
    <location>
        <begin position="1"/>
        <end position="69"/>
    </location>
</feature>
<sequence length="221" mass="24174">MKISDVAKACGCSVRTIHNYHALGVLPEPRRTSANYREYSVNDLAHAFQIRTLSQAGIPLKKIGTAPLSELVTEAQANLDAQEQAIAEQRRRLELLALGEVGAPRAVTQLLVDVIGNSDFAKHEIAMLDLMVIAGVTTPRTWELLSRNLKSASHIAATRKLAALWSCSEPTTEVLQEFREAVPQAYTQGIEETLRPGSLPFQLSDLDLSPAQRKLLEAALP</sequence>
<accession>A0A7G5FDT8</accession>
<dbReference type="PANTHER" id="PTHR30204:SF69">
    <property type="entry name" value="MERR-FAMILY TRANSCRIPTIONAL REGULATOR"/>
    <property type="match status" value="1"/>
</dbReference>
<keyword evidence="7" id="KW-1185">Reference proteome</keyword>
<evidence type="ECO:0000256" key="2">
    <source>
        <dbReference type="ARBA" id="ARBA00023015"/>
    </source>
</evidence>
<evidence type="ECO:0000313" key="7">
    <source>
        <dbReference type="Proteomes" id="UP000515570"/>
    </source>
</evidence>
<keyword evidence="3" id="KW-0238">DNA-binding</keyword>
<keyword evidence="1" id="KW-0678">Repressor</keyword>
<keyword evidence="4" id="KW-0804">Transcription</keyword>
<dbReference type="InterPro" id="IPR009061">
    <property type="entry name" value="DNA-bd_dom_put_sf"/>
</dbReference>
<dbReference type="Gene3D" id="1.10.1660.10">
    <property type="match status" value="1"/>
</dbReference>
<name>A0A7G5FDT8_9CORY</name>
<dbReference type="AlphaFoldDB" id="A0A7G5FDT8"/>
<evidence type="ECO:0000259" key="5">
    <source>
        <dbReference type="PROSITE" id="PS50937"/>
    </source>
</evidence>
<gene>
    <name evidence="6" type="ORF">HW450_10615</name>
</gene>
<reference evidence="6 7" key="1">
    <citation type="submission" date="2020-07" db="EMBL/GenBank/DDBJ databases">
        <title>non toxigenic Corynebacterium sp. nov from a clinical source.</title>
        <authorList>
            <person name="Bernier A.-M."/>
            <person name="Bernard K."/>
        </authorList>
    </citation>
    <scope>NUCLEOTIDE SEQUENCE [LARGE SCALE GENOMIC DNA]</scope>
    <source>
        <strain evidence="7">NML 93-0612</strain>
    </source>
</reference>
<dbReference type="InterPro" id="IPR047057">
    <property type="entry name" value="MerR_fam"/>
</dbReference>
<keyword evidence="2" id="KW-0805">Transcription regulation</keyword>
<dbReference type="Proteomes" id="UP000515570">
    <property type="component" value="Chromosome"/>
</dbReference>
<proteinExistence type="predicted"/>
<dbReference type="RefSeq" id="WP_182385586.1">
    <property type="nucleotide sequence ID" value="NZ_CP059833.1"/>
</dbReference>
<dbReference type="SUPFAM" id="SSF46955">
    <property type="entry name" value="Putative DNA-binding domain"/>
    <property type="match status" value="1"/>
</dbReference>
<dbReference type="PANTHER" id="PTHR30204">
    <property type="entry name" value="REDOX-CYCLING DRUG-SENSING TRANSCRIPTIONAL ACTIVATOR SOXR"/>
    <property type="match status" value="1"/>
</dbReference>
<dbReference type="EMBL" id="CP059833">
    <property type="protein sequence ID" value="QMV84779.1"/>
    <property type="molecule type" value="Genomic_DNA"/>
</dbReference>
<organism evidence="6 7">
    <name type="scientific">Corynebacterium hindlerae</name>
    <dbReference type="NCBI Taxonomy" id="699041"/>
    <lineage>
        <taxon>Bacteria</taxon>
        <taxon>Bacillati</taxon>
        <taxon>Actinomycetota</taxon>
        <taxon>Actinomycetes</taxon>
        <taxon>Mycobacteriales</taxon>
        <taxon>Corynebacteriaceae</taxon>
        <taxon>Corynebacterium</taxon>
    </lineage>
</organism>
<dbReference type="CDD" id="cd00592">
    <property type="entry name" value="HTH_MerR-like"/>
    <property type="match status" value="1"/>
</dbReference>
<dbReference type="GO" id="GO:0003677">
    <property type="term" value="F:DNA binding"/>
    <property type="evidence" value="ECO:0007669"/>
    <property type="project" value="UniProtKB-KW"/>
</dbReference>
<evidence type="ECO:0000313" key="6">
    <source>
        <dbReference type="EMBL" id="QMV84779.1"/>
    </source>
</evidence>
<dbReference type="PROSITE" id="PS50937">
    <property type="entry name" value="HTH_MERR_2"/>
    <property type="match status" value="1"/>
</dbReference>
<dbReference type="Pfam" id="PF00376">
    <property type="entry name" value="MerR"/>
    <property type="match status" value="1"/>
</dbReference>
<dbReference type="GO" id="GO:0003700">
    <property type="term" value="F:DNA-binding transcription factor activity"/>
    <property type="evidence" value="ECO:0007669"/>
    <property type="project" value="InterPro"/>
</dbReference>
<dbReference type="SMART" id="SM00422">
    <property type="entry name" value="HTH_MERR"/>
    <property type="match status" value="1"/>
</dbReference>